<reference evidence="2 3" key="1">
    <citation type="journal article" date="2013" name="PLoS ONE">
        <title>Poles Apart: Arctic and Antarctic Octadecabacter strains Share High Genome Plasticity and a New Type of Xanthorhodopsin.</title>
        <authorList>
            <person name="Vollmers J."/>
            <person name="Voget S."/>
            <person name="Dietrich S."/>
            <person name="Gollnow K."/>
            <person name="Smits M."/>
            <person name="Meyer K."/>
            <person name="Brinkhoff T."/>
            <person name="Simon M."/>
            <person name="Daniel R."/>
        </authorList>
    </citation>
    <scope>NUCLEOTIDE SEQUENCE [LARGE SCALE GENOMIC DNA]</scope>
    <source>
        <strain evidence="2 3">307</strain>
    </source>
</reference>
<dbReference type="Pfam" id="PF01425">
    <property type="entry name" value="Amidase"/>
    <property type="match status" value="1"/>
</dbReference>
<dbReference type="RefSeq" id="WP_015499593.1">
    <property type="nucleotide sequence ID" value="NC_020911.1"/>
</dbReference>
<dbReference type="Proteomes" id="UP000005307">
    <property type="component" value="Chromosome"/>
</dbReference>
<evidence type="ECO:0000313" key="3">
    <source>
        <dbReference type="Proteomes" id="UP000005307"/>
    </source>
</evidence>
<dbReference type="PANTHER" id="PTHR42678">
    <property type="entry name" value="AMIDASE"/>
    <property type="match status" value="1"/>
</dbReference>
<keyword evidence="3" id="KW-1185">Reference proteome</keyword>
<proteinExistence type="predicted"/>
<name>M9R5S5_9RHOB</name>
<feature type="domain" description="Amidase" evidence="1">
    <location>
        <begin position="39"/>
        <end position="500"/>
    </location>
</feature>
<organism evidence="2 3">
    <name type="scientific">Octadecabacter antarcticus 307</name>
    <dbReference type="NCBI Taxonomy" id="391626"/>
    <lineage>
        <taxon>Bacteria</taxon>
        <taxon>Pseudomonadati</taxon>
        <taxon>Pseudomonadota</taxon>
        <taxon>Alphaproteobacteria</taxon>
        <taxon>Rhodobacterales</taxon>
        <taxon>Roseobacteraceae</taxon>
        <taxon>Octadecabacter</taxon>
    </lineage>
</organism>
<sequence length="529" mass="55454">MTSDLSKTATTVANLPDLEALTITIIRDGLAAGVFTAEDLTRACLAQINALNARYNAIIFVNEAAIDTARGIDRRRDAGEKLGPLAGVPVVIKDPMDTVGFPTTAGWKLLYSKTGGVDLMPATDAPVVARMRAADAVILGKTNVPVLSHTGSHANDSWAGPTINVVLEDRVPGGSSAGTAAAVAANMCVVGLAEETGGSIQNPASAHGLVGIKPTMGLVPNAGVVPLSSNRDVVGPIARNVTDAALCLDVLAGYSGEDPKTLASVGKVPKGGYAANLSKDSLKGKRIGLYGPGWREQNLSAETAALYDRAQSELIDAGAILIPDPFAGTDFAALREPTFPLQNFDARGMESVAYDLGVYLRRLGPDAALKSFDDFSEATRAEDPFGPGGVLSFLPNMPDFRAAMVDPTQAPALPHFIAAKSAYLAIFDDVLDQHELDALVFPQMREELPELHSGETIQETTVGELNIAGLPAITVPAGYYASGAPFEIIFLGKLWSEPSLIALAFAYEQVTLYRKPAILGSFAKPTATK</sequence>
<dbReference type="SUPFAM" id="SSF75304">
    <property type="entry name" value="Amidase signature (AS) enzymes"/>
    <property type="match status" value="1"/>
</dbReference>
<dbReference type="eggNOG" id="COG0154">
    <property type="taxonomic scope" value="Bacteria"/>
</dbReference>
<dbReference type="EMBL" id="CP003740">
    <property type="protein sequence ID" value="AGI67567.1"/>
    <property type="molecule type" value="Genomic_DNA"/>
</dbReference>
<protein>
    <submittedName>
        <fullName evidence="2">Amidase</fullName>
    </submittedName>
</protein>
<gene>
    <name evidence="2" type="ORF">OAN307_c19150</name>
</gene>
<dbReference type="HOGENOM" id="CLU_009600_14_2_5"/>
<dbReference type="KEGG" id="oat:OAN307_c19150"/>
<dbReference type="InterPro" id="IPR023631">
    <property type="entry name" value="Amidase_dom"/>
</dbReference>
<evidence type="ECO:0000313" key="2">
    <source>
        <dbReference type="EMBL" id="AGI67567.1"/>
    </source>
</evidence>
<dbReference type="InterPro" id="IPR036928">
    <property type="entry name" value="AS_sf"/>
</dbReference>
<dbReference type="PANTHER" id="PTHR42678:SF34">
    <property type="entry name" value="OS04G0183300 PROTEIN"/>
    <property type="match status" value="1"/>
</dbReference>
<dbReference type="AlphaFoldDB" id="M9R5S5"/>
<evidence type="ECO:0000259" key="1">
    <source>
        <dbReference type="Pfam" id="PF01425"/>
    </source>
</evidence>
<dbReference type="Gene3D" id="3.90.1300.10">
    <property type="entry name" value="Amidase signature (AS) domain"/>
    <property type="match status" value="1"/>
</dbReference>
<accession>M9R5S5</accession>
<dbReference type="OrthoDB" id="9777859at2"/>
<dbReference type="STRING" id="391626.OAN307_c19150"/>